<dbReference type="AlphaFoldDB" id="A0AAF1A2E0"/>
<evidence type="ECO:0000256" key="1">
    <source>
        <dbReference type="SAM" id="MobiDB-lite"/>
    </source>
</evidence>
<organism evidence="2 3">
    <name type="scientific">Solanum verrucosum</name>
    <dbReference type="NCBI Taxonomy" id="315347"/>
    <lineage>
        <taxon>Eukaryota</taxon>
        <taxon>Viridiplantae</taxon>
        <taxon>Streptophyta</taxon>
        <taxon>Embryophyta</taxon>
        <taxon>Tracheophyta</taxon>
        <taxon>Spermatophyta</taxon>
        <taxon>Magnoliopsida</taxon>
        <taxon>eudicotyledons</taxon>
        <taxon>Gunneridae</taxon>
        <taxon>Pentapetalae</taxon>
        <taxon>asterids</taxon>
        <taxon>lamiids</taxon>
        <taxon>Solanales</taxon>
        <taxon>Solanaceae</taxon>
        <taxon>Solanoideae</taxon>
        <taxon>Solaneae</taxon>
        <taxon>Solanum</taxon>
    </lineage>
</organism>
<keyword evidence="3" id="KW-1185">Reference proteome</keyword>
<reference evidence="2" key="1">
    <citation type="submission" date="2023-08" db="EMBL/GenBank/DDBJ databases">
        <title>A de novo genome assembly of Solanum verrucosum Schlechtendal, a Mexican diploid species geographically isolated from the other diploid A-genome species in potato relatives.</title>
        <authorList>
            <person name="Hosaka K."/>
        </authorList>
    </citation>
    <scope>NUCLEOTIDE SEQUENCE</scope>
    <source>
        <tissue evidence="2">Young leaves</tissue>
    </source>
</reference>
<proteinExistence type="predicted"/>
<dbReference type="EMBL" id="CP133623">
    <property type="protein sequence ID" value="WMV58353.1"/>
    <property type="molecule type" value="Genomic_DNA"/>
</dbReference>
<evidence type="ECO:0000313" key="2">
    <source>
        <dbReference type="EMBL" id="WMV58353.1"/>
    </source>
</evidence>
<gene>
    <name evidence="2" type="ORF">MTR67_051738</name>
</gene>
<sequence length="258" mass="28706">MLEAEKNVPASDVLVSNESPVEYENDVKTGKSNAVDQLNSKSHPEAHDNVVLEKKHLLLMLERMIWLCEFPKVKLEVTDSLIGKMPEPASPMFLINPSTANAREHSGEAFENIFAMIADCEDDEVSHEDQAAFLGNLGKFYWEKAMEFKPPRVATAQGTTGTTTGCGALDEGEGWLVNITWHQGLKALPSQGQVMTKTITTDRGHDHGSWEAPWSCLGQVLACARKGSHCLQHQRQYHGPWCTFTVRECWPWSLTGTI</sequence>
<accession>A0AAF1A2E0</accession>
<evidence type="ECO:0000313" key="3">
    <source>
        <dbReference type="Proteomes" id="UP001234989"/>
    </source>
</evidence>
<name>A0AAF1A2E0_SOLVR</name>
<dbReference type="Proteomes" id="UP001234989">
    <property type="component" value="Chromosome 12"/>
</dbReference>
<feature type="region of interest" description="Disordered" evidence="1">
    <location>
        <begin position="1"/>
        <end position="29"/>
    </location>
</feature>
<protein>
    <submittedName>
        <fullName evidence="2">Uncharacterized protein</fullName>
    </submittedName>
</protein>